<dbReference type="GO" id="GO:0090589">
    <property type="term" value="F:protein-phosphocysteine-trehalose phosphotransferase system transporter activity"/>
    <property type="evidence" value="ECO:0007669"/>
    <property type="project" value="TreeGrafter"/>
</dbReference>
<evidence type="ECO:0000256" key="2">
    <source>
        <dbReference type="ARBA" id="ARBA00022448"/>
    </source>
</evidence>
<name>A0A0X8GY24_9FIRM</name>
<reference evidence="16 17" key="1">
    <citation type="submission" date="2015-10" db="EMBL/GenBank/DDBJ databases">
        <title>Erysipelothrix larvae sp. LV19 isolated from the larval gut of the rhinoceros beetle, Trypoxylus dichotomus.</title>
        <authorList>
            <person name="Lim S."/>
            <person name="Kim B.-C."/>
        </authorList>
    </citation>
    <scope>NUCLEOTIDE SEQUENCE [LARGE SCALE GENOMIC DNA]</scope>
    <source>
        <strain evidence="16 17">LV19</strain>
    </source>
</reference>
<dbReference type="GO" id="GO:0015771">
    <property type="term" value="P:trehalose transport"/>
    <property type="evidence" value="ECO:0007669"/>
    <property type="project" value="TreeGrafter"/>
</dbReference>
<dbReference type="STRING" id="1514105.AOC36_00540"/>
<proteinExistence type="predicted"/>
<dbReference type="InterPro" id="IPR011297">
    <property type="entry name" value="PTS_IIABC_b_glu"/>
</dbReference>
<accession>A0A0X8GY24</accession>
<feature type="active site" description="Phosphocysteine intermediate; for EIIB activity" evidence="11">
    <location>
        <position position="27"/>
    </location>
</feature>
<dbReference type="KEGG" id="erl:AOC36_00540"/>
<keyword evidence="7 12" id="KW-0812">Transmembrane</keyword>
<dbReference type="SUPFAM" id="SSF51261">
    <property type="entry name" value="Duplicated hybrid motif"/>
    <property type="match status" value="1"/>
</dbReference>
<dbReference type="InterPro" id="IPR001127">
    <property type="entry name" value="PTS_EIIA_1_perm"/>
</dbReference>
<feature type="transmembrane region" description="Helical" evidence="12">
    <location>
        <begin position="173"/>
        <end position="194"/>
    </location>
</feature>
<evidence type="ECO:0000259" key="14">
    <source>
        <dbReference type="PROSITE" id="PS51098"/>
    </source>
</evidence>
<dbReference type="Proteomes" id="UP000063781">
    <property type="component" value="Chromosome"/>
</dbReference>
<dbReference type="PROSITE" id="PS01035">
    <property type="entry name" value="PTS_EIIB_TYPE_1_CYS"/>
    <property type="match status" value="1"/>
</dbReference>
<feature type="transmembrane region" description="Helical" evidence="12">
    <location>
        <begin position="141"/>
        <end position="161"/>
    </location>
</feature>
<keyword evidence="9 12" id="KW-1133">Transmembrane helix</keyword>
<dbReference type="PROSITE" id="PS51098">
    <property type="entry name" value="PTS_EIIB_TYPE_1"/>
    <property type="match status" value="1"/>
</dbReference>
<dbReference type="AlphaFoldDB" id="A0A0X8GY24"/>
<feature type="domain" description="PTS EIIC type-1" evidence="15">
    <location>
        <begin position="102"/>
        <end position="450"/>
    </location>
</feature>
<dbReference type="SUPFAM" id="SSF55604">
    <property type="entry name" value="Glucose permease domain IIB"/>
    <property type="match status" value="1"/>
</dbReference>
<dbReference type="NCBIfam" id="TIGR01995">
    <property type="entry name" value="PTS-II-ABC-beta"/>
    <property type="match status" value="1"/>
</dbReference>
<protein>
    <submittedName>
        <fullName evidence="16">PTS beta-glucoside transporter subunit IIABC</fullName>
    </submittedName>
</protein>
<dbReference type="InterPro" id="IPR013013">
    <property type="entry name" value="PTS_EIIC_1"/>
</dbReference>
<dbReference type="InterPro" id="IPR003352">
    <property type="entry name" value="PTS_EIIC"/>
</dbReference>
<keyword evidence="5" id="KW-0808">Transferase</keyword>
<evidence type="ECO:0000256" key="7">
    <source>
        <dbReference type="ARBA" id="ARBA00022692"/>
    </source>
</evidence>
<dbReference type="Pfam" id="PF02378">
    <property type="entry name" value="PTS_EIIC"/>
    <property type="match status" value="1"/>
</dbReference>
<feature type="transmembrane region" description="Helical" evidence="12">
    <location>
        <begin position="259"/>
        <end position="281"/>
    </location>
</feature>
<feature type="domain" description="PTS EIIA type-1" evidence="13">
    <location>
        <begin position="477"/>
        <end position="581"/>
    </location>
</feature>
<dbReference type="NCBIfam" id="TIGR00830">
    <property type="entry name" value="PTBA"/>
    <property type="match status" value="1"/>
</dbReference>
<feature type="transmembrane region" description="Helical" evidence="12">
    <location>
        <begin position="371"/>
        <end position="389"/>
    </location>
</feature>
<dbReference type="Gene3D" id="3.30.1360.60">
    <property type="entry name" value="Glucose permease domain IIB"/>
    <property type="match status" value="1"/>
</dbReference>
<dbReference type="InterPro" id="IPR050558">
    <property type="entry name" value="PTS_Sugar-Specific_Components"/>
</dbReference>
<evidence type="ECO:0000256" key="9">
    <source>
        <dbReference type="ARBA" id="ARBA00022989"/>
    </source>
</evidence>
<keyword evidence="3" id="KW-1003">Cell membrane</keyword>
<evidence type="ECO:0000256" key="12">
    <source>
        <dbReference type="SAM" id="Phobius"/>
    </source>
</evidence>
<sequence>MGKYTELVNNIVKNIGGVDNINTVTHCVTRLRFYLRDESKANDDIVKNIDGVVTVVKSAGQYQIVIGNHVPDVYKEVLDQTGLSTDREAPKTKKKAKDIVFEYIMAIMGPSIGILSASGIIQGLNSICVVTGIYAQGSSMQIMVDAIGKGMMHFFPIFISYNIASKTKMNRYLAMAIGAILCMPTINGVDLTFFGHTINASYTQTVFPALLIILVASPVERFFNKVIPDVVKTFLTPVCVLLTVVPVGFLLIGPAANQISIWLSMGINQLINLSPIVAGFVSGALWQVLVLFGVHMMLIIPSISNLMAGIPDQFMAYIGVVSFAQTAVVIAIWLKTKNKKLREIAFPAWVSGIFGVTEPAIYGVTLPRIKYFIISCIGAACGGAVAGALDVQRVSMAGLGVFSFPGYISVDAGMKNMNGMLISIAVAVALSFIATYVIYKDEDEAPQPDAPKKEKGGKDVIMSPLSGDVVELTKVSDPAFSTETLGKGLAVNPKEGTVYAPCDGHVTVMFPTKHAVGIVSEQGTEVLIHIGMDTVQLDGKFFESHVNQGDRVKVGQPLVSFDIEAIKNEGYSVVTPVIITNTNDYLDVVSETVKTINHGEQCITAIFK</sequence>
<evidence type="ECO:0000259" key="15">
    <source>
        <dbReference type="PROSITE" id="PS51103"/>
    </source>
</evidence>
<dbReference type="GO" id="GO:0008982">
    <property type="term" value="F:protein-N(PI)-phosphohistidine-sugar phosphotransferase activity"/>
    <property type="evidence" value="ECO:0007669"/>
    <property type="project" value="InterPro"/>
</dbReference>
<feature type="transmembrane region" description="Helical" evidence="12">
    <location>
        <begin position="100"/>
        <end position="121"/>
    </location>
</feature>
<keyword evidence="4" id="KW-0762">Sugar transport</keyword>
<dbReference type="GO" id="GO:0016301">
    <property type="term" value="F:kinase activity"/>
    <property type="evidence" value="ECO:0007669"/>
    <property type="project" value="UniProtKB-KW"/>
</dbReference>
<keyword evidence="10 12" id="KW-0472">Membrane</keyword>
<keyword evidence="17" id="KW-1185">Reference proteome</keyword>
<evidence type="ECO:0000313" key="16">
    <source>
        <dbReference type="EMBL" id="AMC92532.1"/>
    </source>
</evidence>
<dbReference type="FunFam" id="3.30.1360.60:FF:000001">
    <property type="entry name" value="PTS system glucose-specific IIBC component PtsG"/>
    <property type="match status" value="1"/>
</dbReference>
<feature type="transmembrane region" description="Helical" evidence="12">
    <location>
        <begin position="235"/>
        <end position="253"/>
    </location>
</feature>
<dbReference type="EMBL" id="CP013213">
    <property type="protein sequence ID" value="AMC92532.1"/>
    <property type="molecule type" value="Genomic_DNA"/>
</dbReference>
<dbReference type="RefSeq" id="WP_067629885.1">
    <property type="nucleotide sequence ID" value="NZ_CP013213.1"/>
</dbReference>
<dbReference type="PROSITE" id="PS00371">
    <property type="entry name" value="PTS_EIIA_TYPE_1_HIS"/>
    <property type="match status" value="1"/>
</dbReference>
<keyword evidence="6" id="KW-0598">Phosphotransferase system</keyword>
<dbReference type="PANTHER" id="PTHR30175:SF1">
    <property type="entry name" value="PTS SYSTEM ARBUTIN-, CELLOBIOSE-, AND SALICIN-SPECIFIC EIIBC COMPONENT-RELATED"/>
    <property type="match status" value="1"/>
</dbReference>
<evidence type="ECO:0000256" key="10">
    <source>
        <dbReference type="ARBA" id="ARBA00023136"/>
    </source>
</evidence>
<dbReference type="OrthoDB" id="92465at2"/>
<dbReference type="Pfam" id="PF00358">
    <property type="entry name" value="PTS_EIIA_1"/>
    <property type="match status" value="1"/>
</dbReference>
<gene>
    <name evidence="16" type="ORF">AOC36_00540</name>
</gene>
<dbReference type="PROSITE" id="PS51103">
    <property type="entry name" value="PTS_EIIC_TYPE_1"/>
    <property type="match status" value="1"/>
</dbReference>
<evidence type="ECO:0000256" key="6">
    <source>
        <dbReference type="ARBA" id="ARBA00022683"/>
    </source>
</evidence>
<comment type="subcellular location">
    <subcellularLocation>
        <location evidence="1">Cell membrane</location>
        <topology evidence="1">Multi-pass membrane protein</topology>
    </subcellularLocation>
</comment>
<evidence type="ECO:0000256" key="1">
    <source>
        <dbReference type="ARBA" id="ARBA00004651"/>
    </source>
</evidence>
<dbReference type="CDD" id="cd00212">
    <property type="entry name" value="PTS_IIB_glc"/>
    <property type="match status" value="1"/>
</dbReference>
<evidence type="ECO:0000259" key="13">
    <source>
        <dbReference type="PROSITE" id="PS51093"/>
    </source>
</evidence>
<evidence type="ECO:0000256" key="4">
    <source>
        <dbReference type="ARBA" id="ARBA00022597"/>
    </source>
</evidence>
<feature type="transmembrane region" description="Helical" evidence="12">
    <location>
        <begin position="314"/>
        <end position="334"/>
    </location>
</feature>
<dbReference type="GO" id="GO:0005886">
    <property type="term" value="C:plasma membrane"/>
    <property type="evidence" value="ECO:0007669"/>
    <property type="project" value="UniProtKB-SubCell"/>
</dbReference>
<organism evidence="16 17">
    <name type="scientific">Erysipelothrix larvae</name>
    <dbReference type="NCBI Taxonomy" id="1514105"/>
    <lineage>
        <taxon>Bacteria</taxon>
        <taxon>Bacillati</taxon>
        <taxon>Bacillota</taxon>
        <taxon>Erysipelotrichia</taxon>
        <taxon>Erysipelotrichales</taxon>
        <taxon>Erysipelotrichaceae</taxon>
        <taxon>Erysipelothrix</taxon>
    </lineage>
</organism>
<dbReference type="GO" id="GO:0009401">
    <property type="term" value="P:phosphoenolpyruvate-dependent sugar phosphotransferase system"/>
    <property type="evidence" value="ECO:0007669"/>
    <property type="project" value="UniProtKB-KW"/>
</dbReference>
<evidence type="ECO:0000256" key="8">
    <source>
        <dbReference type="ARBA" id="ARBA00022777"/>
    </source>
</evidence>
<feature type="domain" description="PTS EIIB type-1" evidence="14">
    <location>
        <begin position="5"/>
        <end position="87"/>
    </location>
</feature>
<evidence type="ECO:0000256" key="5">
    <source>
        <dbReference type="ARBA" id="ARBA00022679"/>
    </source>
</evidence>
<evidence type="ECO:0000256" key="11">
    <source>
        <dbReference type="PROSITE-ProRule" id="PRU00421"/>
    </source>
</evidence>
<dbReference type="PANTHER" id="PTHR30175">
    <property type="entry name" value="PHOSPHOTRANSFERASE SYSTEM TRANSPORT PROTEIN"/>
    <property type="match status" value="1"/>
</dbReference>
<dbReference type="FunFam" id="2.70.70.10:FF:000001">
    <property type="entry name" value="PTS system glucose-specific IIA component"/>
    <property type="match status" value="1"/>
</dbReference>
<keyword evidence="2" id="KW-0813">Transport</keyword>
<dbReference type="InterPro" id="IPR018113">
    <property type="entry name" value="PTrfase_EIIB_Cys"/>
</dbReference>
<dbReference type="Gene3D" id="2.70.70.10">
    <property type="entry name" value="Glucose Permease (Domain IIA)"/>
    <property type="match status" value="1"/>
</dbReference>
<keyword evidence="8" id="KW-0418">Kinase</keyword>
<feature type="transmembrane region" description="Helical" evidence="12">
    <location>
        <begin position="288"/>
        <end position="308"/>
    </location>
</feature>
<dbReference type="PROSITE" id="PS51093">
    <property type="entry name" value="PTS_EIIA_TYPE_1"/>
    <property type="match status" value="1"/>
</dbReference>
<feature type="transmembrane region" description="Helical" evidence="12">
    <location>
        <begin position="420"/>
        <end position="439"/>
    </location>
</feature>
<evidence type="ECO:0000256" key="3">
    <source>
        <dbReference type="ARBA" id="ARBA00022475"/>
    </source>
</evidence>
<dbReference type="InterPro" id="IPR001996">
    <property type="entry name" value="PTS_IIB_1"/>
</dbReference>
<dbReference type="Pfam" id="PF00367">
    <property type="entry name" value="PTS_EIIB"/>
    <property type="match status" value="1"/>
</dbReference>
<evidence type="ECO:0000313" key="17">
    <source>
        <dbReference type="Proteomes" id="UP000063781"/>
    </source>
</evidence>
<feature type="transmembrane region" description="Helical" evidence="12">
    <location>
        <begin position="206"/>
        <end position="223"/>
    </location>
</feature>
<dbReference type="InterPro" id="IPR011055">
    <property type="entry name" value="Dup_hybrid_motif"/>
</dbReference>
<dbReference type="InterPro" id="IPR036878">
    <property type="entry name" value="Glu_permease_IIB"/>
</dbReference>